<evidence type="ECO:0000313" key="3">
    <source>
        <dbReference type="Proteomes" id="UP000230251"/>
    </source>
</evidence>
<accession>A0A2M8EQ59</accession>
<dbReference type="Proteomes" id="UP000230251">
    <property type="component" value="Unassembled WGS sequence"/>
</dbReference>
<sequence length="302" mass="35605">MFNRKIKVISPKRFDKVGANFLIEIQVSDELRNQIMNDEKIVHYQLIDAFGCEFMGGSLRNFLISSLDENKLYTQFNFSYTNISFIKNSYGRVALKLELGFNESRVFIPVILPQFVQELVPKQILRQHSRIESVIKRLERRLRVYEKKTAKIDRKKEKIVGDPVTKEPGHTHVSWEFGSEMFDLVDSLDCEEDNKFAKLIGKQERLDEKYQDAIEWMGPRLGGRVGQLDGFDFIVYSNDHDRHFHAIHRGKGLNACFSFPDIELTHCKNKNQIRSKDVKKILSYFKNQKNFNRLEEEFERRD</sequence>
<gene>
    <name evidence="2" type="ORF">CO057_00750</name>
</gene>
<organism evidence="2 3">
    <name type="scientific">Candidatus Uhrbacteria bacterium CG_4_9_14_0_2_um_filter_41_50</name>
    <dbReference type="NCBI Taxonomy" id="1975031"/>
    <lineage>
        <taxon>Bacteria</taxon>
        <taxon>Candidatus Uhriibacteriota</taxon>
    </lineage>
</organism>
<dbReference type="AlphaFoldDB" id="A0A2M8EQ59"/>
<feature type="coiled-coil region" evidence="1">
    <location>
        <begin position="128"/>
        <end position="155"/>
    </location>
</feature>
<comment type="caution">
    <text evidence="2">The sequence shown here is derived from an EMBL/GenBank/DDBJ whole genome shotgun (WGS) entry which is preliminary data.</text>
</comment>
<evidence type="ECO:0000313" key="2">
    <source>
        <dbReference type="EMBL" id="PJC24831.1"/>
    </source>
</evidence>
<name>A0A2M8EQ59_9BACT</name>
<proteinExistence type="predicted"/>
<reference evidence="3" key="1">
    <citation type="submission" date="2017-09" db="EMBL/GenBank/DDBJ databases">
        <title>Depth-based differentiation of microbial function through sediment-hosted aquifers and enrichment of novel symbionts in the deep terrestrial subsurface.</title>
        <authorList>
            <person name="Probst A.J."/>
            <person name="Ladd B."/>
            <person name="Jarett J.K."/>
            <person name="Geller-Mcgrath D.E."/>
            <person name="Sieber C.M.K."/>
            <person name="Emerson J.B."/>
            <person name="Anantharaman K."/>
            <person name="Thomas B.C."/>
            <person name="Malmstrom R."/>
            <person name="Stieglmeier M."/>
            <person name="Klingl A."/>
            <person name="Woyke T."/>
            <person name="Ryan C.M."/>
            <person name="Banfield J.F."/>
        </authorList>
    </citation>
    <scope>NUCLEOTIDE SEQUENCE [LARGE SCALE GENOMIC DNA]</scope>
</reference>
<keyword evidence="1" id="KW-0175">Coiled coil</keyword>
<dbReference type="EMBL" id="PFSI01000015">
    <property type="protein sequence ID" value="PJC24831.1"/>
    <property type="molecule type" value="Genomic_DNA"/>
</dbReference>
<protein>
    <submittedName>
        <fullName evidence="2">Uncharacterized protein</fullName>
    </submittedName>
</protein>
<evidence type="ECO:0000256" key="1">
    <source>
        <dbReference type="SAM" id="Coils"/>
    </source>
</evidence>